<evidence type="ECO:0000256" key="2">
    <source>
        <dbReference type="ARBA" id="ARBA00023239"/>
    </source>
</evidence>
<evidence type="ECO:0000259" key="3">
    <source>
        <dbReference type="SMART" id="SM01007"/>
    </source>
</evidence>
<dbReference type="GO" id="GO:0046570">
    <property type="term" value="F:methylthioribulose 1-phosphate dehydratase activity"/>
    <property type="evidence" value="ECO:0007669"/>
    <property type="project" value="UniProtKB-EC"/>
</dbReference>
<accession>A0A174H3K4</accession>
<dbReference type="SMART" id="SM01007">
    <property type="entry name" value="Aldolase_II"/>
    <property type="match status" value="1"/>
</dbReference>
<dbReference type="AlphaFoldDB" id="A0A174H3K4"/>
<reference evidence="4 5" key="1">
    <citation type="submission" date="2015-09" db="EMBL/GenBank/DDBJ databases">
        <authorList>
            <consortium name="Pathogen Informatics"/>
        </authorList>
    </citation>
    <scope>NUCLEOTIDE SEQUENCE [LARGE SCALE GENOMIC DNA]</scope>
    <source>
        <strain evidence="4 5">2789STDY5834876</strain>
    </source>
</reference>
<dbReference type="GO" id="GO:0016832">
    <property type="term" value="F:aldehyde-lyase activity"/>
    <property type="evidence" value="ECO:0007669"/>
    <property type="project" value="TreeGrafter"/>
</dbReference>
<dbReference type="STRING" id="39482.ERS852491_02945"/>
<evidence type="ECO:0000313" key="4">
    <source>
        <dbReference type="EMBL" id="CUO67987.1"/>
    </source>
</evidence>
<gene>
    <name evidence="4" type="primary">mtnB_1</name>
    <name evidence="4" type="ORF">ERS852491_02945</name>
</gene>
<dbReference type="Gene3D" id="3.40.225.10">
    <property type="entry name" value="Class II aldolase/adducin N-terminal domain"/>
    <property type="match status" value="1"/>
</dbReference>
<dbReference type="InterPro" id="IPR036409">
    <property type="entry name" value="Aldolase_II/adducin_N_sf"/>
</dbReference>
<name>A0A174H3K4_9FIRM</name>
<dbReference type="GO" id="GO:0005829">
    <property type="term" value="C:cytosol"/>
    <property type="evidence" value="ECO:0007669"/>
    <property type="project" value="TreeGrafter"/>
</dbReference>
<keyword evidence="2 4" id="KW-0456">Lyase</keyword>
<keyword evidence="1" id="KW-0479">Metal-binding</keyword>
<dbReference type="OrthoDB" id="9794581at2"/>
<evidence type="ECO:0000256" key="1">
    <source>
        <dbReference type="ARBA" id="ARBA00022723"/>
    </source>
</evidence>
<dbReference type="Pfam" id="PF00596">
    <property type="entry name" value="Aldolase_II"/>
    <property type="match status" value="1"/>
</dbReference>
<dbReference type="GO" id="GO:0019323">
    <property type="term" value="P:pentose catabolic process"/>
    <property type="evidence" value="ECO:0007669"/>
    <property type="project" value="TreeGrafter"/>
</dbReference>
<dbReference type="PANTHER" id="PTHR22789:SF0">
    <property type="entry name" value="3-OXO-TETRONATE 4-PHOSPHATE DECARBOXYLASE-RELATED"/>
    <property type="match status" value="1"/>
</dbReference>
<evidence type="ECO:0000313" key="5">
    <source>
        <dbReference type="Proteomes" id="UP000095544"/>
    </source>
</evidence>
<protein>
    <submittedName>
        <fullName evidence="4">Methylthioribulose-1-phosphate dehydratase</fullName>
        <ecNumber evidence="4">4.2.1.109</ecNumber>
    </submittedName>
</protein>
<proteinExistence type="predicted"/>
<dbReference type="Proteomes" id="UP000095544">
    <property type="component" value="Unassembled WGS sequence"/>
</dbReference>
<dbReference type="InterPro" id="IPR001303">
    <property type="entry name" value="Aldolase_II/adducin_N"/>
</dbReference>
<dbReference type="EMBL" id="CYZU01000028">
    <property type="protein sequence ID" value="CUO67987.1"/>
    <property type="molecule type" value="Genomic_DNA"/>
</dbReference>
<dbReference type="EC" id="4.2.1.109" evidence="4"/>
<dbReference type="PANTHER" id="PTHR22789">
    <property type="entry name" value="FUCULOSE PHOSPHATE ALDOLASE"/>
    <property type="match status" value="1"/>
</dbReference>
<dbReference type="RefSeq" id="WP_050641657.1">
    <property type="nucleotide sequence ID" value="NZ_CABKUE010000009.1"/>
</dbReference>
<feature type="domain" description="Class II aldolase/adducin N-terminal" evidence="3">
    <location>
        <begin position="10"/>
        <end position="190"/>
    </location>
</feature>
<dbReference type="GO" id="GO:0046872">
    <property type="term" value="F:metal ion binding"/>
    <property type="evidence" value="ECO:0007669"/>
    <property type="project" value="UniProtKB-KW"/>
</dbReference>
<organism evidence="4 5">
    <name type="scientific">Faecalicatena contorta</name>
    <dbReference type="NCBI Taxonomy" id="39482"/>
    <lineage>
        <taxon>Bacteria</taxon>
        <taxon>Bacillati</taxon>
        <taxon>Bacillota</taxon>
        <taxon>Clostridia</taxon>
        <taxon>Lachnospirales</taxon>
        <taxon>Lachnospiraceae</taxon>
        <taxon>Faecalicatena</taxon>
    </lineage>
</organism>
<dbReference type="InterPro" id="IPR050197">
    <property type="entry name" value="Aldolase_class_II_sugar_metab"/>
</dbReference>
<sequence>MYLNFIEKKNDFLRAARRTYESGIQTGTGGNLSVRLDDHCMLVKPSGFSYGACSEENLTVTDFSGKLMHGIYQPTRESVLHGNLYNRFPDIGGIVHVHSPYAILASLHYDQVELVTMHSALKLRESIPVIDVKTQAVEAQELYKVFHAFENNPSLSAFILRGHGIVAIGKTAEKAGQTAELIEETAMIFWEDEKMKYMKNS</sequence>
<dbReference type="SUPFAM" id="SSF53639">
    <property type="entry name" value="AraD/HMP-PK domain-like"/>
    <property type="match status" value="1"/>
</dbReference>